<keyword evidence="3" id="KW-1185">Reference proteome</keyword>
<proteinExistence type="predicted"/>
<dbReference type="Pfam" id="PF13470">
    <property type="entry name" value="PIN_3"/>
    <property type="match status" value="1"/>
</dbReference>
<dbReference type="SUPFAM" id="SSF88723">
    <property type="entry name" value="PIN domain-like"/>
    <property type="match status" value="1"/>
</dbReference>
<dbReference type="RefSeq" id="WP_309992718.1">
    <property type="nucleotide sequence ID" value="NZ_JAVDTI010000009.1"/>
</dbReference>
<feature type="domain" description="PIN" evidence="1">
    <location>
        <begin position="5"/>
        <end position="117"/>
    </location>
</feature>
<dbReference type="Proteomes" id="UP001264980">
    <property type="component" value="Unassembled WGS sequence"/>
</dbReference>
<sequence>MAVSVFLDANIILDFLLKRKDYEDARKIIVLVLEKKIKAFISPSILHIVSYWLTKAYGSAKSKDLLLLMLADVRIVDANQDVVNLALTSQIDDIEDALQYYTAVHHKIDFFLSRDKKLKKDALTLLPVYDIHDFLNLPDKQSA</sequence>
<reference evidence="2 3" key="1">
    <citation type="submission" date="2023-07" db="EMBL/GenBank/DDBJ databases">
        <title>Sorghum-associated microbial communities from plants grown in Nebraska, USA.</title>
        <authorList>
            <person name="Schachtman D."/>
        </authorList>
    </citation>
    <scope>NUCLEOTIDE SEQUENCE [LARGE SCALE GENOMIC DNA]</scope>
    <source>
        <strain evidence="2 3">BE57</strain>
    </source>
</reference>
<accession>A0ABU1R7K0</accession>
<comment type="caution">
    <text evidence="2">The sequence shown here is derived from an EMBL/GenBank/DDBJ whole genome shotgun (WGS) entry which is preliminary data.</text>
</comment>
<evidence type="ECO:0000313" key="2">
    <source>
        <dbReference type="EMBL" id="MDR6809367.1"/>
    </source>
</evidence>
<dbReference type="CDD" id="cd09854">
    <property type="entry name" value="PIN_VapC-like"/>
    <property type="match status" value="1"/>
</dbReference>
<evidence type="ECO:0000259" key="1">
    <source>
        <dbReference type="Pfam" id="PF13470"/>
    </source>
</evidence>
<dbReference type="InterPro" id="IPR002716">
    <property type="entry name" value="PIN_dom"/>
</dbReference>
<organism evidence="2 3">
    <name type="scientific">Dyadobacter fermentans</name>
    <dbReference type="NCBI Taxonomy" id="94254"/>
    <lineage>
        <taxon>Bacteria</taxon>
        <taxon>Pseudomonadati</taxon>
        <taxon>Bacteroidota</taxon>
        <taxon>Cytophagia</taxon>
        <taxon>Cytophagales</taxon>
        <taxon>Spirosomataceae</taxon>
        <taxon>Dyadobacter</taxon>
    </lineage>
</organism>
<dbReference type="Gene3D" id="3.40.50.1010">
    <property type="entry name" value="5'-nuclease"/>
    <property type="match status" value="1"/>
</dbReference>
<protein>
    <submittedName>
        <fullName evidence="2">Nucleic acid-binding protein</fullName>
    </submittedName>
</protein>
<evidence type="ECO:0000313" key="3">
    <source>
        <dbReference type="Proteomes" id="UP001264980"/>
    </source>
</evidence>
<name>A0ABU1R7K0_9BACT</name>
<gene>
    <name evidence="2" type="ORF">J2W84_006438</name>
</gene>
<dbReference type="EMBL" id="JAVDTI010000009">
    <property type="protein sequence ID" value="MDR6809367.1"/>
    <property type="molecule type" value="Genomic_DNA"/>
</dbReference>
<dbReference type="InterPro" id="IPR029060">
    <property type="entry name" value="PIN-like_dom_sf"/>
</dbReference>